<evidence type="ECO:0000256" key="7">
    <source>
        <dbReference type="ARBA" id="ARBA00029321"/>
    </source>
</evidence>
<dbReference type="GO" id="GO:0051156">
    <property type="term" value="P:glucose 6-phosphate metabolic process"/>
    <property type="evidence" value="ECO:0007669"/>
    <property type="project" value="TreeGrafter"/>
</dbReference>
<comment type="pathway">
    <text evidence="8">Carbohydrate biosynthesis; gluconeogenesis.</text>
</comment>
<comment type="caution">
    <text evidence="8">Lacks conserved residue(s) required for the propagation of feature annotation.</text>
</comment>
<evidence type="ECO:0000256" key="4">
    <source>
        <dbReference type="ARBA" id="ARBA00022490"/>
    </source>
</evidence>
<comment type="function">
    <text evidence="8">Catalyzes the reversible isomerization of glucose-6-phosphate to fructose-6-phosphate.</text>
</comment>
<keyword evidence="3 8" id="KW-0312">Gluconeogenesis</keyword>
<comment type="catalytic activity">
    <reaction evidence="7 8 9">
        <text>alpha-D-glucose 6-phosphate = beta-D-fructose 6-phosphate</text>
        <dbReference type="Rhea" id="RHEA:11816"/>
        <dbReference type="ChEBI" id="CHEBI:57634"/>
        <dbReference type="ChEBI" id="CHEBI:58225"/>
        <dbReference type="EC" id="5.3.1.9"/>
    </reaction>
</comment>
<evidence type="ECO:0000259" key="10">
    <source>
        <dbReference type="PROSITE" id="PS50097"/>
    </source>
</evidence>
<evidence type="ECO:0000313" key="11">
    <source>
        <dbReference type="EMBL" id="AQQ54816.1"/>
    </source>
</evidence>
<comment type="pathway">
    <text evidence="1 8 9">Carbohydrate degradation; glycolysis; D-glyceraldehyde 3-phosphate and glycerone phosphate from D-glucose: step 2/4.</text>
</comment>
<evidence type="ECO:0000313" key="12">
    <source>
        <dbReference type="Proteomes" id="UP000188184"/>
    </source>
</evidence>
<evidence type="ECO:0000256" key="8">
    <source>
        <dbReference type="HAMAP-Rule" id="MF_00473"/>
    </source>
</evidence>
<dbReference type="GO" id="GO:0097367">
    <property type="term" value="F:carbohydrate derivative binding"/>
    <property type="evidence" value="ECO:0007669"/>
    <property type="project" value="InterPro"/>
</dbReference>
<dbReference type="PROSITE" id="PS00174">
    <property type="entry name" value="P_GLUCOSE_ISOMERASE_2"/>
    <property type="match status" value="1"/>
</dbReference>
<comment type="subcellular location">
    <subcellularLocation>
        <location evidence="8">Cytoplasm</location>
    </subcellularLocation>
</comment>
<proteinExistence type="inferred from homology"/>
<dbReference type="UniPathway" id="UPA00109">
    <property type="reaction ID" value="UER00181"/>
</dbReference>
<evidence type="ECO:0000256" key="5">
    <source>
        <dbReference type="ARBA" id="ARBA00023152"/>
    </source>
</evidence>
<evidence type="ECO:0000256" key="9">
    <source>
        <dbReference type="RuleBase" id="RU000612"/>
    </source>
</evidence>
<dbReference type="PRINTS" id="PR00662">
    <property type="entry name" value="G6PISOMERASE"/>
</dbReference>
<dbReference type="RefSeq" id="WP_077590717.1">
    <property type="nucleotide sequence ID" value="NZ_CP019640.1"/>
</dbReference>
<feature type="domain" description="BTB" evidence="10">
    <location>
        <begin position="68"/>
        <end position="131"/>
    </location>
</feature>
<dbReference type="PROSITE" id="PS50097">
    <property type="entry name" value="BTB"/>
    <property type="match status" value="1"/>
</dbReference>
<evidence type="ECO:0000256" key="1">
    <source>
        <dbReference type="ARBA" id="ARBA00004926"/>
    </source>
</evidence>
<dbReference type="EC" id="5.3.1.9" evidence="8"/>
<dbReference type="InterPro" id="IPR001672">
    <property type="entry name" value="G6P_Isomerase"/>
</dbReference>
<organism evidence="11 12">
    <name type="scientific">Planococcus lenghuensis</name>
    <dbReference type="NCBI Taxonomy" id="2213202"/>
    <lineage>
        <taxon>Bacteria</taxon>
        <taxon>Bacillati</taxon>
        <taxon>Bacillota</taxon>
        <taxon>Bacilli</taxon>
        <taxon>Bacillales</taxon>
        <taxon>Caryophanaceae</taxon>
        <taxon>Planococcus</taxon>
    </lineage>
</organism>
<dbReference type="UniPathway" id="UPA00138"/>
<dbReference type="InterPro" id="IPR018189">
    <property type="entry name" value="Phosphoglucose_isomerase_CS"/>
</dbReference>
<keyword evidence="12" id="KW-1185">Reference proteome</keyword>
<protein>
    <recommendedName>
        <fullName evidence="8">Glucose-6-phosphate isomerase</fullName>
        <shortName evidence="8">GPI</shortName>
        <ecNumber evidence="8">5.3.1.9</ecNumber>
    </recommendedName>
    <alternativeName>
        <fullName evidence="8">Phosphoglucose isomerase</fullName>
        <shortName evidence="8">PGI</shortName>
    </alternativeName>
    <alternativeName>
        <fullName evidence="8">Phosphohexose isomerase</fullName>
        <shortName evidence="8">PHI</shortName>
    </alternativeName>
</protein>
<dbReference type="InterPro" id="IPR000210">
    <property type="entry name" value="BTB/POZ_dom"/>
</dbReference>
<dbReference type="FunFam" id="3.40.50.10490:FF:000016">
    <property type="entry name" value="Glucose-6-phosphate isomerase"/>
    <property type="match status" value="1"/>
</dbReference>
<dbReference type="PANTHER" id="PTHR11469">
    <property type="entry name" value="GLUCOSE-6-PHOSPHATE ISOMERASE"/>
    <property type="match status" value="1"/>
</dbReference>
<name>A0A1Q2L323_9BACL</name>
<feature type="active site" evidence="8">
    <location>
        <position position="414"/>
    </location>
</feature>
<dbReference type="PANTHER" id="PTHR11469:SF1">
    <property type="entry name" value="GLUCOSE-6-PHOSPHATE ISOMERASE"/>
    <property type="match status" value="1"/>
</dbReference>
<dbReference type="CDD" id="cd05015">
    <property type="entry name" value="SIS_PGI_1"/>
    <property type="match status" value="1"/>
</dbReference>
<keyword evidence="5 8" id="KW-0324">Glycolysis</keyword>
<dbReference type="KEGG" id="pmar:B0X71_18060"/>
<dbReference type="InterPro" id="IPR035476">
    <property type="entry name" value="SIS_PGI_1"/>
</dbReference>
<dbReference type="GO" id="GO:0004347">
    <property type="term" value="F:glucose-6-phosphate isomerase activity"/>
    <property type="evidence" value="ECO:0007669"/>
    <property type="project" value="UniProtKB-UniRule"/>
</dbReference>
<feature type="active site" description="Proton donor" evidence="8">
    <location>
        <position position="279"/>
    </location>
</feature>
<dbReference type="HAMAP" id="MF_00473">
    <property type="entry name" value="G6P_isomerase"/>
    <property type="match status" value="1"/>
</dbReference>
<keyword evidence="6 8" id="KW-0413">Isomerase</keyword>
<keyword evidence="4 8" id="KW-0963">Cytoplasm</keyword>
<dbReference type="GO" id="GO:0048029">
    <property type="term" value="F:monosaccharide binding"/>
    <property type="evidence" value="ECO:0007669"/>
    <property type="project" value="TreeGrafter"/>
</dbReference>
<dbReference type="AlphaFoldDB" id="A0A1Q2L323"/>
<dbReference type="InterPro" id="IPR035482">
    <property type="entry name" value="SIS_PGI_2"/>
</dbReference>
<dbReference type="PROSITE" id="PS51463">
    <property type="entry name" value="P_GLUCOSE_ISOMERASE_3"/>
    <property type="match status" value="1"/>
</dbReference>
<dbReference type="GO" id="GO:0005829">
    <property type="term" value="C:cytosol"/>
    <property type="evidence" value="ECO:0007669"/>
    <property type="project" value="TreeGrafter"/>
</dbReference>
<dbReference type="Proteomes" id="UP000188184">
    <property type="component" value="Chromosome"/>
</dbReference>
<dbReference type="GO" id="GO:0006094">
    <property type="term" value="P:gluconeogenesis"/>
    <property type="evidence" value="ECO:0007669"/>
    <property type="project" value="UniProtKB-UniRule"/>
</dbReference>
<gene>
    <name evidence="8" type="primary">pgi</name>
    <name evidence="11" type="ORF">B0X71_18060</name>
</gene>
<dbReference type="EMBL" id="CP019640">
    <property type="protein sequence ID" value="AQQ54816.1"/>
    <property type="molecule type" value="Genomic_DNA"/>
</dbReference>
<dbReference type="NCBIfam" id="NF010697">
    <property type="entry name" value="PRK14097.1"/>
    <property type="match status" value="1"/>
</dbReference>
<evidence type="ECO:0000256" key="3">
    <source>
        <dbReference type="ARBA" id="ARBA00022432"/>
    </source>
</evidence>
<dbReference type="CDD" id="cd05016">
    <property type="entry name" value="SIS_PGI_2"/>
    <property type="match status" value="1"/>
</dbReference>
<dbReference type="OrthoDB" id="140919at2"/>
<sequence>MINFTFSGSVDSALTDERKNQLTQIHENLYNKTGKGSDFLGWLDWPSTVQPEFLERIEKTAASIRVKADVLVVIGIGGSYLGAKAVLSALSPYFEQGKKQTEVLFAGHQVSGEYLKQLLAYIEDKEVVVNVISKSGKTTEPALAFRFLKKFMEARYGEDAASRIIVTTDEEKGALLNLAKDNGYERFVVPDDVGGRYSVFTAVGLLPIAAAGFSIERLLAGAKDAEETYKGVDFEKNPAIRYAAVRHHLYTEGFTNEVSAIFEPKLSFVQEWWKQLFGESEGKEGKGIFPASVVFTTDLHSMGQYIQDGKRNLFETFLLVKEADEDMTVFEADEDGDELNYMAGITLQEFNHVAYRGTSEAHLSGGVPQLSLSIEKLDEFQLGHLLYFYMLTCAYSAYLLDINPFDQPGVEDYKNNIFKLLNKPGY</sequence>
<dbReference type="Pfam" id="PF00342">
    <property type="entry name" value="PGI"/>
    <property type="match status" value="1"/>
</dbReference>
<dbReference type="GO" id="GO:0006096">
    <property type="term" value="P:glycolytic process"/>
    <property type="evidence" value="ECO:0007669"/>
    <property type="project" value="UniProtKB-UniRule"/>
</dbReference>
<dbReference type="PROSITE" id="PS00765">
    <property type="entry name" value="P_GLUCOSE_ISOMERASE_1"/>
    <property type="match status" value="1"/>
</dbReference>
<evidence type="ECO:0000256" key="6">
    <source>
        <dbReference type="ARBA" id="ARBA00023235"/>
    </source>
</evidence>
<dbReference type="Gene3D" id="3.40.50.10490">
    <property type="entry name" value="Glucose-6-phosphate isomerase like protein, domain 1"/>
    <property type="match status" value="2"/>
</dbReference>
<comment type="similarity">
    <text evidence="2 8 9">Belongs to the GPI family.</text>
</comment>
<dbReference type="InterPro" id="IPR046348">
    <property type="entry name" value="SIS_dom_sf"/>
</dbReference>
<accession>A0A1Q2L323</accession>
<evidence type="ECO:0000256" key="2">
    <source>
        <dbReference type="ARBA" id="ARBA00006604"/>
    </source>
</evidence>
<reference evidence="11 12" key="1">
    <citation type="submission" date="2017-02" db="EMBL/GenBank/DDBJ databases">
        <title>The complete genomic sequence of a novel cold adapted crude oil-degrading bacterium Planococcus qaidamina Y42.</title>
        <authorList>
            <person name="Yang R."/>
        </authorList>
    </citation>
    <scope>NUCLEOTIDE SEQUENCE [LARGE SCALE GENOMIC DNA]</scope>
    <source>
        <strain evidence="11 12">Y42</strain>
    </source>
</reference>
<dbReference type="SUPFAM" id="SSF53697">
    <property type="entry name" value="SIS domain"/>
    <property type="match status" value="1"/>
</dbReference>